<name>A0A177ICG6_9CORY</name>
<organism evidence="1 2">
    <name type="scientific">Corynebacterium stationis</name>
    <dbReference type="NCBI Taxonomy" id="1705"/>
    <lineage>
        <taxon>Bacteria</taxon>
        <taxon>Bacillati</taxon>
        <taxon>Actinomycetota</taxon>
        <taxon>Actinomycetes</taxon>
        <taxon>Mycobacteriales</taxon>
        <taxon>Corynebacteriaceae</taxon>
        <taxon>Corynebacterium</taxon>
    </lineage>
</organism>
<proteinExistence type="predicted"/>
<dbReference type="InterPro" id="IPR019270">
    <property type="entry name" value="DUF2283"/>
</dbReference>
<evidence type="ECO:0000313" key="2">
    <source>
        <dbReference type="Proteomes" id="UP000076947"/>
    </source>
</evidence>
<dbReference type="Pfam" id="PF10049">
    <property type="entry name" value="DUF2283"/>
    <property type="match status" value="1"/>
</dbReference>
<accession>A0A177ICG6</accession>
<keyword evidence="2" id="KW-1185">Reference proteome</keyword>
<comment type="caution">
    <text evidence="1">The sequence shown here is derived from an EMBL/GenBank/DDBJ whole genome shotgun (WGS) entry which is preliminary data.</text>
</comment>
<gene>
    <name evidence="1" type="ORF">AYJ05_03520</name>
</gene>
<dbReference type="Proteomes" id="UP000076947">
    <property type="component" value="Unassembled WGS sequence"/>
</dbReference>
<dbReference type="RefSeq" id="WP_066840014.1">
    <property type="nucleotide sequence ID" value="NZ_LSTQ01000023.1"/>
</dbReference>
<dbReference type="OrthoDB" id="9945841at2"/>
<evidence type="ECO:0000313" key="1">
    <source>
        <dbReference type="EMBL" id="OAH26529.1"/>
    </source>
</evidence>
<sequence length="116" mass="13190">MNTQETKPFDIETAYIKVNNNYVEYSVAINENVIAELDDEDTLVGVKLLSVKEIPSFEEIESHVDINWDDEETLERGLWRVGFCIRLQKAVALAKEINNSPPPNNAGEDFVNIIHV</sequence>
<reference evidence="2" key="1">
    <citation type="submission" date="2016-02" db="EMBL/GenBank/DDBJ databases">
        <authorList>
            <person name="Kaur G."/>
            <person name="Nair G.R."/>
            <person name="Mayilraj S."/>
        </authorList>
    </citation>
    <scope>NUCLEOTIDE SEQUENCE [LARGE SCALE GENOMIC DNA]</scope>
    <source>
        <strain evidence="2">GA-15</strain>
    </source>
</reference>
<dbReference type="AlphaFoldDB" id="A0A177ICG6"/>
<evidence type="ECO:0008006" key="3">
    <source>
        <dbReference type="Google" id="ProtNLM"/>
    </source>
</evidence>
<protein>
    <recommendedName>
        <fullName evidence="3">DUF2283 domain-containing protein</fullName>
    </recommendedName>
</protein>
<dbReference type="EMBL" id="LSTQ01000023">
    <property type="protein sequence ID" value="OAH26529.1"/>
    <property type="molecule type" value="Genomic_DNA"/>
</dbReference>